<comment type="caution">
    <text evidence="1">The sequence shown here is derived from an EMBL/GenBank/DDBJ whole genome shotgun (WGS) entry which is preliminary data.</text>
</comment>
<protein>
    <submittedName>
        <fullName evidence="1">Uncharacterized protein</fullName>
    </submittedName>
</protein>
<proteinExistence type="predicted"/>
<gene>
    <name evidence="1" type="ORF">EYC80_002821</name>
</gene>
<organism evidence="1 2">
    <name type="scientific">Monilinia laxa</name>
    <name type="common">Brown rot fungus</name>
    <name type="synonym">Sclerotinia laxa</name>
    <dbReference type="NCBI Taxonomy" id="61186"/>
    <lineage>
        <taxon>Eukaryota</taxon>
        <taxon>Fungi</taxon>
        <taxon>Dikarya</taxon>
        <taxon>Ascomycota</taxon>
        <taxon>Pezizomycotina</taxon>
        <taxon>Leotiomycetes</taxon>
        <taxon>Helotiales</taxon>
        <taxon>Sclerotiniaceae</taxon>
        <taxon>Monilinia</taxon>
    </lineage>
</organism>
<accession>A0A5N6KBZ8</accession>
<dbReference type="EMBL" id="VIGI01000004">
    <property type="protein sequence ID" value="KAB8300894.1"/>
    <property type="molecule type" value="Genomic_DNA"/>
</dbReference>
<dbReference type="AlphaFoldDB" id="A0A5N6KBZ8"/>
<reference evidence="1 2" key="1">
    <citation type="submission" date="2019-06" db="EMBL/GenBank/DDBJ databases">
        <title>Genome Sequence of the Brown Rot Fungal Pathogen Monilinia laxa.</title>
        <authorList>
            <person name="De Miccolis Angelini R.M."/>
            <person name="Landi L."/>
            <person name="Abate D."/>
            <person name="Pollastro S."/>
            <person name="Romanazzi G."/>
            <person name="Faretra F."/>
        </authorList>
    </citation>
    <scope>NUCLEOTIDE SEQUENCE [LARGE SCALE GENOMIC DNA]</scope>
    <source>
        <strain evidence="1 2">Mlax316</strain>
    </source>
</reference>
<keyword evidence="2" id="KW-1185">Reference proteome</keyword>
<evidence type="ECO:0000313" key="2">
    <source>
        <dbReference type="Proteomes" id="UP000326757"/>
    </source>
</evidence>
<name>A0A5N6KBZ8_MONLA</name>
<dbReference type="Proteomes" id="UP000326757">
    <property type="component" value="Unassembled WGS sequence"/>
</dbReference>
<evidence type="ECO:0000313" key="1">
    <source>
        <dbReference type="EMBL" id="KAB8300894.1"/>
    </source>
</evidence>
<sequence length="89" mass="10045">MSIGSYRSLLISHFSDFIEIFDKTRDEAINSSSNRINPAFDSAALINTENRLFTYIFCMPGISLRSLKRSTILIKEAIPSSTITQTLPR</sequence>